<evidence type="ECO:0000313" key="1">
    <source>
        <dbReference type="EMBL" id="SFJ27134.1"/>
    </source>
</evidence>
<organism evidence="1 2">
    <name type="scientific">Planctomicrobium piriforme</name>
    <dbReference type="NCBI Taxonomy" id="1576369"/>
    <lineage>
        <taxon>Bacteria</taxon>
        <taxon>Pseudomonadati</taxon>
        <taxon>Planctomycetota</taxon>
        <taxon>Planctomycetia</taxon>
        <taxon>Planctomycetales</taxon>
        <taxon>Planctomycetaceae</taxon>
        <taxon>Planctomicrobium</taxon>
    </lineage>
</organism>
<protein>
    <submittedName>
        <fullName evidence="1">Uncharacterized protein</fullName>
    </submittedName>
</protein>
<keyword evidence="2" id="KW-1185">Reference proteome</keyword>
<dbReference type="AlphaFoldDB" id="A0A1I3PZ28"/>
<sequence length="376" mass="39458">MPIGHVDITVSGTGNDPGDMKLIFSTVDPYVAPTTKTCSRRDGSDDGFGLVLSAAAEIWATPLFVTDANAALSTAATAAANQLASNATVEQICEDACRFVSGEGTGSSNDCTAAVYIDVGVFETGDPLCDPDSESDGGTTSVHATLTVPDQMKMDMNDVLSDLDTSYFSDPSVAGAIISALQAHGGITDKGFDFWSRNISLGGSDFAYMSISTTTPIIQVNGRIGGVDSSFSCFFGVDFPLTSMSLSTITSTTGAPSIEGSTITKVLGDPITIPLEYVELNNGGGDPEVYAPQSSENFVGSGSVTVAYGDPYEVMTDPGTPHEYCAPHYTYISLYPIQANEGCWNRLWLLEDANHRDVFGLTPPPCIIVFNGSVPM</sequence>
<dbReference type="Proteomes" id="UP000199518">
    <property type="component" value="Unassembled WGS sequence"/>
</dbReference>
<gene>
    <name evidence="1" type="ORF">SAMN05421753_11795</name>
</gene>
<dbReference type="STRING" id="1576369.SAMN05421753_11795"/>
<name>A0A1I3PZ28_9PLAN</name>
<evidence type="ECO:0000313" key="2">
    <source>
        <dbReference type="Proteomes" id="UP000199518"/>
    </source>
</evidence>
<proteinExistence type="predicted"/>
<reference evidence="2" key="1">
    <citation type="submission" date="2016-10" db="EMBL/GenBank/DDBJ databases">
        <authorList>
            <person name="Varghese N."/>
            <person name="Submissions S."/>
        </authorList>
    </citation>
    <scope>NUCLEOTIDE SEQUENCE [LARGE SCALE GENOMIC DNA]</scope>
    <source>
        <strain evidence="2">DSM 26348</strain>
    </source>
</reference>
<accession>A0A1I3PZ28</accession>
<dbReference type="EMBL" id="FOQD01000017">
    <property type="protein sequence ID" value="SFJ27134.1"/>
    <property type="molecule type" value="Genomic_DNA"/>
</dbReference>